<dbReference type="Pfam" id="PF07969">
    <property type="entry name" value="Amidohydro_3"/>
    <property type="match status" value="2"/>
</dbReference>
<dbReference type="EMBL" id="WUYX01000033">
    <property type="protein sequence ID" value="MXV62627.1"/>
    <property type="molecule type" value="Genomic_DNA"/>
</dbReference>
<dbReference type="PANTHER" id="PTHR32027">
    <property type="entry name" value="CYTOSINE DEAMINASE"/>
    <property type="match status" value="1"/>
</dbReference>
<dbReference type="SUPFAM" id="SSF51338">
    <property type="entry name" value="Composite domain of metallo-dependent hydrolases"/>
    <property type="match status" value="1"/>
</dbReference>
<evidence type="ECO:0000259" key="4">
    <source>
        <dbReference type="Pfam" id="PF07969"/>
    </source>
</evidence>
<accession>A0A6B0VND1</accession>
<feature type="domain" description="Amidohydrolase 3" evidence="4">
    <location>
        <begin position="59"/>
        <end position="99"/>
    </location>
</feature>
<gene>
    <name evidence="5" type="ORF">GS429_11235</name>
</gene>
<keyword evidence="2 5" id="KW-0378">Hydrolase</keyword>
<keyword evidence="6" id="KW-1185">Reference proteome</keyword>
<dbReference type="GO" id="GO:0046872">
    <property type="term" value="F:metal ion binding"/>
    <property type="evidence" value="ECO:0007669"/>
    <property type="project" value="UniProtKB-KW"/>
</dbReference>
<keyword evidence="1" id="KW-0479">Metal-binding</keyword>
<dbReference type="Gene3D" id="2.30.40.10">
    <property type="entry name" value="Urease, subunit C, domain 1"/>
    <property type="match status" value="1"/>
</dbReference>
<dbReference type="GO" id="GO:0016814">
    <property type="term" value="F:hydrolase activity, acting on carbon-nitrogen (but not peptide) bonds, in cyclic amidines"/>
    <property type="evidence" value="ECO:0007669"/>
    <property type="project" value="TreeGrafter"/>
</dbReference>
<dbReference type="InterPro" id="IPR013108">
    <property type="entry name" value="Amidohydro_3"/>
</dbReference>
<dbReference type="SUPFAM" id="SSF51556">
    <property type="entry name" value="Metallo-dependent hydrolases"/>
    <property type="match status" value="1"/>
</dbReference>
<name>A0A6B0VND1_9EURY</name>
<dbReference type="FunFam" id="3.20.20.140:FF:000019">
    <property type="entry name" value="Cytosine deaminase"/>
    <property type="match status" value="1"/>
</dbReference>
<evidence type="ECO:0000256" key="1">
    <source>
        <dbReference type="ARBA" id="ARBA00022723"/>
    </source>
</evidence>
<organism evidence="5 6">
    <name type="scientific">Natronorubrum halalkaliphilum</name>
    <dbReference type="NCBI Taxonomy" id="2691917"/>
    <lineage>
        <taxon>Archaea</taxon>
        <taxon>Methanobacteriati</taxon>
        <taxon>Methanobacteriota</taxon>
        <taxon>Stenosarchaea group</taxon>
        <taxon>Halobacteria</taxon>
        <taxon>Halobacteriales</taxon>
        <taxon>Natrialbaceae</taxon>
        <taxon>Natronorubrum</taxon>
    </lineage>
</organism>
<dbReference type="Gene3D" id="3.20.20.140">
    <property type="entry name" value="Metal-dependent hydrolases"/>
    <property type="match status" value="1"/>
</dbReference>
<dbReference type="AlphaFoldDB" id="A0A6B0VND1"/>
<proteinExistence type="predicted"/>
<sequence>MSYCLLVQNASVPDQQGLATIAVSDGRIDSIALDSDPVPELDPNSMSSDADESTATATVIDADGGLVAAGFIDPHVHLDKAYIAPDLPPNESGTLAEAISSIHNRKADYTLEDVRDRAIRGIEAHVRNGCTRIRTHVDVDTIGGLTPLEGVLAAREACSGIADVEIVAFPQEGILQDDGTADLLERALESGADLVGGMPDNERTDADRREHVDICLDLADRYGVGVDMHVDETDDPAARSLEYLAAEVIDRGFDRPVTAGHTCALAAYDDPHAARVIDLVAEAGLTVITNPPTNLLLQGRHDGHPKRRGITRVDELVDSGVTVAAGQDCLLDGFYPYGRASMLETALLTAHAAQLTTPAERRLAWNFVTANAATVLGCDHGLEPGAPATFNVFPSEVESRHEAIRRGRSPRWVVHEGSVVAETELESTVHR</sequence>
<evidence type="ECO:0000256" key="2">
    <source>
        <dbReference type="ARBA" id="ARBA00022801"/>
    </source>
</evidence>
<reference evidence="5 6" key="1">
    <citation type="submission" date="2020-01" db="EMBL/GenBank/DDBJ databases">
        <title>Natronorubrum sp. JWXQ-INN 674 isolated from Inner Mongolia Autonomous Region of China.</title>
        <authorList>
            <person name="Xue Q."/>
        </authorList>
    </citation>
    <scope>NUCLEOTIDE SEQUENCE [LARGE SCALE GENOMIC DNA]</scope>
    <source>
        <strain evidence="5 6">JWXQ-INN-674</strain>
    </source>
</reference>
<dbReference type="CDD" id="cd01293">
    <property type="entry name" value="Bact_CD"/>
    <property type="match status" value="1"/>
</dbReference>
<dbReference type="RefSeq" id="WP_160065451.1">
    <property type="nucleotide sequence ID" value="NZ_WUYX01000033.1"/>
</dbReference>
<feature type="region of interest" description="Disordered" evidence="3">
    <location>
        <begin position="34"/>
        <end position="55"/>
    </location>
</feature>
<dbReference type="InterPro" id="IPR032466">
    <property type="entry name" value="Metal_Hydrolase"/>
</dbReference>
<evidence type="ECO:0000256" key="3">
    <source>
        <dbReference type="SAM" id="MobiDB-lite"/>
    </source>
</evidence>
<dbReference type="InterPro" id="IPR011059">
    <property type="entry name" value="Metal-dep_hydrolase_composite"/>
</dbReference>
<comment type="caution">
    <text evidence="5">The sequence shown here is derived from an EMBL/GenBank/DDBJ whole genome shotgun (WGS) entry which is preliminary data.</text>
</comment>
<evidence type="ECO:0000313" key="6">
    <source>
        <dbReference type="Proteomes" id="UP000434101"/>
    </source>
</evidence>
<protein>
    <submittedName>
        <fullName evidence="5">Amidohydrolase family protein</fullName>
    </submittedName>
</protein>
<evidence type="ECO:0000313" key="5">
    <source>
        <dbReference type="EMBL" id="MXV62627.1"/>
    </source>
</evidence>
<dbReference type="PANTHER" id="PTHR32027:SF0">
    <property type="entry name" value="CYTOSINE DEAMINASE"/>
    <property type="match status" value="1"/>
</dbReference>
<feature type="domain" description="Amidohydrolase 3" evidence="4">
    <location>
        <begin position="108"/>
        <end position="421"/>
    </location>
</feature>
<dbReference type="Proteomes" id="UP000434101">
    <property type="component" value="Unassembled WGS sequence"/>
</dbReference>
<dbReference type="OrthoDB" id="42542at2157"/>
<feature type="compositionally biased region" description="Polar residues" evidence="3">
    <location>
        <begin position="44"/>
        <end position="55"/>
    </location>
</feature>
<dbReference type="InterPro" id="IPR052349">
    <property type="entry name" value="Metallo-hydrolase_Enzymes"/>
</dbReference>